<gene>
    <name evidence="5" type="ORF">BaRGS_00016055</name>
</gene>
<dbReference type="AlphaFoldDB" id="A0ABD0L068"/>
<dbReference type="InterPro" id="IPR001304">
    <property type="entry name" value="C-type_lectin-like"/>
</dbReference>
<feature type="domain" description="C-type lectin" evidence="4">
    <location>
        <begin position="291"/>
        <end position="407"/>
    </location>
</feature>
<feature type="coiled-coil region" evidence="2">
    <location>
        <begin position="228"/>
        <end position="262"/>
    </location>
</feature>
<dbReference type="SUPFAM" id="SSF56436">
    <property type="entry name" value="C-type lectin-like"/>
    <property type="match status" value="2"/>
</dbReference>
<dbReference type="EMBL" id="JACVVK020000100">
    <property type="protein sequence ID" value="KAK7492750.1"/>
    <property type="molecule type" value="Genomic_DNA"/>
</dbReference>
<dbReference type="PROSITE" id="PS50041">
    <property type="entry name" value="C_TYPE_LECTIN_2"/>
    <property type="match status" value="2"/>
</dbReference>
<feature type="chain" id="PRO_5044893991" description="C-type lectin domain-containing protein" evidence="3">
    <location>
        <begin position="25"/>
        <end position="527"/>
    </location>
</feature>
<feature type="signal peptide" evidence="3">
    <location>
        <begin position="1"/>
        <end position="24"/>
    </location>
</feature>
<sequence length="527" mass="59089">MAKICLSAVIIAAVAVSLIPHSSCFQWTTSSPADGAVIQACIREKVSFPWEFSTSADEILDNVQWHKRTGNEDTLIAMYAADIFLPIAPVEFLPNAGITISNHTFEDFGTFSVKVIYRQQETLFSVSRSAVLELPDAPVINGNRLMAHVQREPVTNVTTGEKHVQLTCGKFLGLGSRPVSVVWRLQGELLLQEKTDEKIKTELKRQEDVDTNLKLRDVNLTSEVADLRQDLASDVSSLRTDVNQLQSQTSQLESHLEQTQTNWTSDIQDLQESIEELTSHHSCQAAGWVGFQTSCYKLVKNATTWASAKKYCQALHGKLAEIGSEEENEFVEQLARQGGRSVWLGGTDAESEGSWVWDSSGNALQFKNWITGEPNNGGNEDCLHMWVSHDYKWNDIVCDNEMYFVCEESLASHMLRYENLQDAKMNKLEDHCKSLDGKLAEIESLEENEFVKQLARQGESAWLGGHDPESDGSWVWDVSGNSIPLQSGDWLEGQPSGNGICLQLWKAHNYTWDDVDCDYKLQFVCEI</sequence>
<dbReference type="CDD" id="cd00037">
    <property type="entry name" value="CLECT"/>
    <property type="match status" value="2"/>
</dbReference>
<dbReference type="Gene3D" id="3.10.100.10">
    <property type="entry name" value="Mannose-Binding Protein A, subunit A"/>
    <property type="match status" value="2"/>
</dbReference>
<dbReference type="InterPro" id="IPR016186">
    <property type="entry name" value="C-type_lectin-like/link_sf"/>
</dbReference>
<dbReference type="PROSITE" id="PS00615">
    <property type="entry name" value="C_TYPE_LECTIN_1"/>
    <property type="match status" value="2"/>
</dbReference>
<dbReference type="PANTHER" id="PTHR22803">
    <property type="entry name" value="MANNOSE, PHOSPHOLIPASE, LECTIN RECEPTOR RELATED"/>
    <property type="match status" value="1"/>
</dbReference>
<name>A0ABD0L068_9CAEN</name>
<evidence type="ECO:0000256" key="3">
    <source>
        <dbReference type="SAM" id="SignalP"/>
    </source>
</evidence>
<keyword evidence="3" id="KW-0732">Signal</keyword>
<dbReference type="InterPro" id="IPR050111">
    <property type="entry name" value="C-type_lectin/snaclec_domain"/>
</dbReference>
<comment type="caution">
    <text evidence="5">The sequence shown here is derived from an EMBL/GenBank/DDBJ whole genome shotgun (WGS) entry which is preliminary data.</text>
</comment>
<dbReference type="Proteomes" id="UP001519460">
    <property type="component" value="Unassembled WGS sequence"/>
</dbReference>
<dbReference type="InterPro" id="IPR018378">
    <property type="entry name" value="C-type_lectin_CS"/>
</dbReference>
<accession>A0ABD0L068</accession>
<keyword evidence="1" id="KW-1015">Disulfide bond</keyword>
<proteinExistence type="predicted"/>
<evidence type="ECO:0000256" key="2">
    <source>
        <dbReference type="SAM" id="Coils"/>
    </source>
</evidence>
<feature type="non-terminal residue" evidence="5">
    <location>
        <position position="527"/>
    </location>
</feature>
<protein>
    <recommendedName>
        <fullName evidence="4">C-type lectin domain-containing protein</fullName>
    </recommendedName>
</protein>
<feature type="domain" description="C-type lectin" evidence="4">
    <location>
        <begin position="432"/>
        <end position="526"/>
    </location>
</feature>
<reference evidence="5 6" key="1">
    <citation type="journal article" date="2023" name="Sci. Data">
        <title>Genome assembly of the Korean intertidal mud-creeper Batillaria attramentaria.</title>
        <authorList>
            <person name="Patra A.K."/>
            <person name="Ho P.T."/>
            <person name="Jun S."/>
            <person name="Lee S.J."/>
            <person name="Kim Y."/>
            <person name="Won Y.J."/>
        </authorList>
    </citation>
    <scope>NUCLEOTIDE SEQUENCE [LARGE SCALE GENOMIC DNA]</scope>
    <source>
        <strain evidence="5">Wonlab-2016</strain>
    </source>
</reference>
<evidence type="ECO:0000313" key="6">
    <source>
        <dbReference type="Proteomes" id="UP001519460"/>
    </source>
</evidence>
<evidence type="ECO:0000256" key="1">
    <source>
        <dbReference type="ARBA" id="ARBA00023157"/>
    </source>
</evidence>
<dbReference type="Pfam" id="PF00059">
    <property type="entry name" value="Lectin_C"/>
    <property type="match status" value="2"/>
</dbReference>
<organism evidence="5 6">
    <name type="scientific">Batillaria attramentaria</name>
    <dbReference type="NCBI Taxonomy" id="370345"/>
    <lineage>
        <taxon>Eukaryota</taxon>
        <taxon>Metazoa</taxon>
        <taxon>Spiralia</taxon>
        <taxon>Lophotrochozoa</taxon>
        <taxon>Mollusca</taxon>
        <taxon>Gastropoda</taxon>
        <taxon>Caenogastropoda</taxon>
        <taxon>Sorbeoconcha</taxon>
        <taxon>Cerithioidea</taxon>
        <taxon>Batillariidae</taxon>
        <taxon>Batillaria</taxon>
    </lineage>
</organism>
<evidence type="ECO:0000313" key="5">
    <source>
        <dbReference type="EMBL" id="KAK7492750.1"/>
    </source>
</evidence>
<evidence type="ECO:0000259" key="4">
    <source>
        <dbReference type="PROSITE" id="PS50041"/>
    </source>
</evidence>
<keyword evidence="6" id="KW-1185">Reference proteome</keyword>
<dbReference type="SMART" id="SM00034">
    <property type="entry name" value="CLECT"/>
    <property type="match status" value="2"/>
</dbReference>
<dbReference type="InterPro" id="IPR016187">
    <property type="entry name" value="CTDL_fold"/>
</dbReference>
<keyword evidence="2" id="KW-0175">Coiled coil</keyword>